<dbReference type="GO" id="GO:0005789">
    <property type="term" value="C:endoplasmic reticulum membrane"/>
    <property type="evidence" value="ECO:0007669"/>
    <property type="project" value="TreeGrafter"/>
</dbReference>
<evidence type="ECO:0000256" key="3">
    <source>
        <dbReference type="ARBA" id="ARBA00023136"/>
    </source>
</evidence>
<accession>A0AAV8WGU1</accession>
<sequence>MTTPGLDNRFSADVTVSPNQPNPNSQFGIDISHSHSINTLPSLRDYIISEDLLAGQRSNGRMSNVRRFFCLFVTFDFLFTSLMWIICVMLNGEFIIKALTEQVVHYNIHTSLFDIVLLALCRFLVLLLFYAVLYINHWVVISISTASTCGFLIAKVFFYDWPHSSQPVFEVLLVLTSFILAWGEAWFLDFRVIPQELHANRYLITATESERAPLIRNYIQGLPSLYTESVGNFYSPQASPEPSLYRFEPSPILGAYPPVKLSRDQEENYKLLAAKTLQDAWDLFQKKDWKLEKQHASDFVCSRVDSKGTKIFRLQGEINASPRLLLDELYFRVQDLPKWNSTIKESHKIQAINENTDITYHISADAVGGLITSRDFVNLRHWAYVEDCYIICNVKTDHPSLPVNKKFVRGENGVGCWIMETVCDNQNKCNFYWIVNTNLKIWLPGRVFTNCMIEMMLEYIRDLRQHISKKIEAERCD</sequence>
<feature type="region of interest" description="Disordered" evidence="4">
    <location>
        <begin position="1"/>
        <end position="22"/>
    </location>
</feature>
<evidence type="ECO:0008006" key="10">
    <source>
        <dbReference type="Google" id="ProtNLM"/>
    </source>
</evidence>
<dbReference type="EMBL" id="JANEYG010000001">
    <property type="protein sequence ID" value="KAJ8925633.1"/>
    <property type="molecule type" value="Genomic_DNA"/>
</dbReference>
<evidence type="ECO:0000313" key="9">
    <source>
        <dbReference type="Proteomes" id="UP001159042"/>
    </source>
</evidence>
<keyword evidence="3 5" id="KW-0472">Membrane</keyword>
<comment type="caution">
    <text evidence="8">The sequence shown here is derived from an EMBL/GenBank/DDBJ whole genome shotgun (WGS) entry which is preliminary data.</text>
</comment>
<dbReference type="InterPro" id="IPR023393">
    <property type="entry name" value="START-like_dom_sf"/>
</dbReference>
<organism evidence="8 9">
    <name type="scientific">Exocentrus adspersus</name>
    <dbReference type="NCBI Taxonomy" id="1586481"/>
    <lineage>
        <taxon>Eukaryota</taxon>
        <taxon>Metazoa</taxon>
        <taxon>Ecdysozoa</taxon>
        <taxon>Arthropoda</taxon>
        <taxon>Hexapoda</taxon>
        <taxon>Insecta</taxon>
        <taxon>Pterygota</taxon>
        <taxon>Neoptera</taxon>
        <taxon>Endopterygota</taxon>
        <taxon>Coleoptera</taxon>
        <taxon>Polyphaga</taxon>
        <taxon>Cucujiformia</taxon>
        <taxon>Chrysomeloidea</taxon>
        <taxon>Cerambycidae</taxon>
        <taxon>Lamiinae</taxon>
        <taxon>Acanthocinini</taxon>
        <taxon>Exocentrus</taxon>
    </lineage>
</organism>
<protein>
    <recommendedName>
        <fullName evidence="10">StAR-related lipid transfer protein 3</fullName>
    </recommendedName>
</protein>
<dbReference type="Gene3D" id="3.30.530.20">
    <property type="match status" value="1"/>
</dbReference>
<dbReference type="PANTHER" id="PTHR46121:SF4">
    <property type="entry name" value="STEROIDOGENIC ACUTE REGULATORY PROTEIN-LIKE"/>
    <property type="match status" value="1"/>
</dbReference>
<dbReference type="InterPro" id="IPR002913">
    <property type="entry name" value="START_lipid-bd_dom"/>
</dbReference>
<feature type="transmembrane region" description="Helical" evidence="5">
    <location>
        <begin position="138"/>
        <end position="159"/>
    </location>
</feature>
<dbReference type="Pfam" id="PF01852">
    <property type="entry name" value="START"/>
    <property type="match status" value="1"/>
</dbReference>
<feature type="transmembrane region" description="Helical" evidence="5">
    <location>
        <begin position="111"/>
        <end position="131"/>
    </location>
</feature>
<keyword evidence="5" id="KW-1133">Transmembrane helix</keyword>
<dbReference type="SMART" id="SM00234">
    <property type="entry name" value="START"/>
    <property type="match status" value="1"/>
</dbReference>
<dbReference type="GO" id="GO:0031902">
    <property type="term" value="C:late endosome membrane"/>
    <property type="evidence" value="ECO:0007669"/>
    <property type="project" value="TreeGrafter"/>
</dbReference>
<dbReference type="AlphaFoldDB" id="A0AAV8WGU1"/>
<evidence type="ECO:0000256" key="1">
    <source>
        <dbReference type="ARBA" id="ARBA00004141"/>
    </source>
</evidence>
<evidence type="ECO:0000313" key="8">
    <source>
        <dbReference type="EMBL" id="KAJ8925633.1"/>
    </source>
</evidence>
<keyword evidence="2 5" id="KW-0812">Transmembrane</keyword>
<dbReference type="GO" id="GO:0099044">
    <property type="term" value="P:vesicle tethering to endoplasmic reticulum"/>
    <property type="evidence" value="ECO:0007669"/>
    <property type="project" value="TreeGrafter"/>
</dbReference>
<dbReference type="PROSITE" id="PS51439">
    <property type="entry name" value="MENTAL"/>
    <property type="match status" value="1"/>
</dbReference>
<dbReference type="PROSITE" id="PS50848">
    <property type="entry name" value="START"/>
    <property type="match status" value="1"/>
</dbReference>
<comment type="subcellular location">
    <subcellularLocation>
        <location evidence="1">Membrane</location>
        <topology evidence="1">Multi-pass membrane protein</topology>
    </subcellularLocation>
</comment>
<evidence type="ECO:0000256" key="4">
    <source>
        <dbReference type="SAM" id="MobiDB-lite"/>
    </source>
</evidence>
<dbReference type="Proteomes" id="UP001159042">
    <property type="component" value="Unassembled WGS sequence"/>
</dbReference>
<dbReference type="GO" id="GO:0005765">
    <property type="term" value="C:lysosomal membrane"/>
    <property type="evidence" value="ECO:0007669"/>
    <property type="project" value="TreeGrafter"/>
</dbReference>
<dbReference type="PANTHER" id="PTHR46121">
    <property type="entry name" value="STEROIDOGENIC ACUTE REGULATORY PROTEIN-LIKE"/>
    <property type="match status" value="1"/>
</dbReference>
<dbReference type="Pfam" id="PF10457">
    <property type="entry name" value="MENTAL"/>
    <property type="match status" value="1"/>
</dbReference>
<feature type="domain" description="MENTAL" evidence="7">
    <location>
        <begin position="62"/>
        <end position="235"/>
    </location>
</feature>
<feature type="transmembrane region" description="Helical" evidence="5">
    <location>
        <begin position="171"/>
        <end position="188"/>
    </location>
</feature>
<evidence type="ECO:0000256" key="2">
    <source>
        <dbReference type="ARBA" id="ARBA00022692"/>
    </source>
</evidence>
<feature type="transmembrane region" description="Helical" evidence="5">
    <location>
        <begin position="68"/>
        <end position="91"/>
    </location>
</feature>
<dbReference type="InterPro" id="IPR019498">
    <property type="entry name" value="MENTAL"/>
</dbReference>
<evidence type="ECO:0000259" key="6">
    <source>
        <dbReference type="PROSITE" id="PS50848"/>
    </source>
</evidence>
<evidence type="ECO:0000256" key="5">
    <source>
        <dbReference type="SAM" id="Phobius"/>
    </source>
</evidence>
<dbReference type="GO" id="GO:0008289">
    <property type="term" value="F:lipid binding"/>
    <property type="evidence" value="ECO:0007669"/>
    <property type="project" value="InterPro"/>
</dbReference>
<gene>
    <name evidence="8" type="ORF">NQ315_009478</name>
</gene>
<dbReference type="InterPro" id="IPR051869">
    <property type="entry name" value="STARD3"/>
</dbReference>
<proteinExistence type="predicted"/>
<keyword evidence="9" id="KW-1185">Reference proteome</keyword>
<evidence type="ECO:0000259" key="7">
    <source>
        <dbReference type="PROSITE" id="PS51439"/>
    </source>
</evidence>
<reference evidence="8 9" key="1">
    <citation type="journal article" date="2023" name="Insect Mol. Biol.">
        <title>Genome sequencing provides insights into the evolution of gene families encoding plant cell wall-degrading enzymes in longhorned beetles.</title>
        <authorList>
            <person name="Shin N.R."/>
            <person name="Okamura Y."/>
            <person name="Kirsch R."/>
            <person name="Pauchet Y."/>
        </authorList>
    </citation>
    <scope>NUCLEOTIDE SEQUENCE [LARGE SCALE GENOMIC DNA]</scope>
    <source>
        <strain evidence="8">EAD_L_NR</strain>
    </source>
</reference>
<name>A0AAV8WGU1_9CUCU</name>
<dbReference type="GO" id="GO:0140284">
    <property type="term" value="C:endoplasmic reticulum-endosome membrane contact site"/>
    <property type="evidence" value="ECO:0007669"/>
    <property type="project" value="TreeGrafter"/>
</dbReference>
<dbReference type="SUPFAM" id="SSF55961">
    <property type="entry name" value="Bet v1-like"/>
    <property type="match status" value="1"/>
</dbReference>
<feature type="domain" description="START" evidence="6">
    <location>
        <begin position="285"/>
        <end position="472"/>
    </location>
</feature>